<dbReference type="GO" id="GO:0016491">
    <property type="term" value="F:oxidoreductase activity"/>
    <property type="evidence" value="ECO:0007669"/>
    <property type="project" value="UniProtKB-ARBA"/>
</dbReference>
<dbReference type="EMBL" id="PPTO01000010">
    <property type="protein sequence ID" value="RDB57953.1"/>
    <property type="molecule type" value="Genomic_DNA"/>
</dbReference>
<dbReference type="PANTHER" id="PTHR43563">
    <property type="entry name" value="AMINE OXIDASE"/>
    <property type="match status" value="1"/>
</dbReference>
<dbReference type="InterPro" id="IPR036188">
    <property type="entry name" value="FAD/NAD-bd_sf"/>
</dbReference>
<comment type="caution">
    <text evidence="1">The sequence shown here is derived from an EMBL/GenBank/DDBJ whole genome shotgun (WGS) entry which is preliminary data.</text>
</comment>
<dbReference type="Pfam" id="PF13450">
    <property type="entry name" value="NAD_binding_8"/>
    <property type="match status" value="1"/>
</dbReference>
<dbReference type="Proteomes" id="UP000253975">
    <property type="component" value="Unassembled WGS sequence"/>
</dbReference>
<dbReference type="Gene3D" id="3.50.50.60">
    <property type="entry name" value="FAD/NAD(P)-binding domain"/>
    <property type="match status" value="1"/>
</dbReference>
<proteinExistence type="predicted"/>
<organism evidence="1 2">
    <name type="scientific">Slackia isoflavoniconvertens</name>
    <dbReference type="NCBI Taxonomy" id="572010"/>
    <lineage>
        <taxon>Bacteria</taxon>
        <taxon>Bacillati</taxon>
        <taxon>Actinomycetota</taxon>
        <taxon>Coriobacteriia</taxon>
        <taxon>Eggerthellales</taxon>
        <taxon>Eggerthellaceae</taxon>
        <taxon>Slackia</taxon>
    </lineage>
</organism>
<protein>
    <submittedName>
        <fullName evidence="1">Protoporphyrinogen oxidase</fullName>
    </submittedName>
</protein>
<sequence length="390" mass="43513">MFVEFLEKEIRMDAKTIVVGGGMAGMSCAKRLRENGQDVLLVTEHLGGRVYYDPKLKSNFGAVFCMANYKHSLEILDDNGPLPVSLGDLMLHTSPQKEFKVLSPTFLGGVPQLLKFRSFMNKTFMPEYVEYKKYCETHPVAQAFKKYPNIERYYRMKASDVIAELGIAKAADNFINKFAYACTGSRVDQLNALDFLNVTQGAVVALRDFTFDGEKFTKMLGGRVKTATVEQVHQTKGVWHVKTADGEDLTCENLVVATTANVTQKLLDIPQIRQPTMLVSYLVKATPNADIAKSGAHYYGDVFDVIAIGKRPDGLYNVYTRKEIDLGDFFTEYDVLGYKVWPCALYTYGDTVLKQDWADHCWIAGDMNGLGLEPACISGIYAANRILGLA</sequence>
<evidence type="ECO:0000313" key="2">
    <source>
        <dbReference type="Proteomes" id="UP000253975"/>
    </source>
</evidence>
<dbReference type="AlphaFoldDB" id="A0A369LE81"/>
<gene>
    <name evidence="1" type="ORF">C1881_06690</name>
</gene>
<reference evidence="1 2" key="1">
    <citation type="journal article" date="2018" name="Elife">
        <title>Discovery and characterization of a prevalent human gut bacterial enzyme sufficient for the inactivation of a family of plant toxins.</title>
        <authorList>
            <person name="Koppel N."/>
            <person name="Bisanz J.E."/>
            <person name="Pandelia M.E."/>
            <person name="Turnbaugh P.J."/>
            <person name="Balskus E.P."/>
        </authorList>
    </citation>
    <scope>NUCLEOTIDE SEQUENCE [LARGE SCALE GENOMIC DNA]</scope>
    <source>
        <strain evidence="1 2">OB21 GAM31</strain>
    </source>
</reference>
<evidence type="ECO:0000313" key="1">
    <source>
        <dbReference type="EMBL" id="RDB57953.1"/>
    </source>
</evidence>
<dbReference type="SUPFAM" id="SSF51905">
    <property type="entry name" value="FAD/NAD(P)-binding domain"/>
    <property type="match status" value="1"/>
</dbReference>
<dbReference type="InterPro" id="IPR050703">
    <property type="entry name" value="Flavin_MAO"/>
</dbReference>
<dbReference type="PANTHER" id="PTHR43563:SF1">
    <property type="entry name" value="AMINE OXIDASE [FLAVIN-CONTAINING] B"/>
    <property type="match status" value="1"/>
</dbReference>
<accession>A0A369LE81</accession>
<name>A0A369LE81_9ACTN</name>